<name>A0A9D9EV44_9BACT</name>
<organism evidence="2 3">
    <name type="scientific">Candidatus Cryptobacteroides intestinavium</name>
    <dbReference type="NCBI Taxonomy" id="2840766"/>
    <lineage>
        <taxon>Bacteria</taxon>
        <taxon>Pseudomonadati</taxon>
        <taxon>Bacteroidota</taxon>
        <taxon>Bacteroidia</taxon>
        <taxon>Bacteroidales</taxon>
        <taxon>Candidatus Cryptobacteroides</taxon>
    </lineage>
</organism>
<sequence length="273" mass="31201">MKKIYIFMLLLLSAVSCRLDDGSTTHRTEDSVIRYTAGLFYDIVINSVDFLDQALVLDAFLKLPEEEQQSEKYEYLRHELKRYDETTYVLGSKVISTAGTSLSDQGSVWTVELDTDHLVYYMYHNYYIGGASPENSVVRWTLTCTGTDSWDISMGDESSVVFNASLSGTVAELQEGCAYFGSGYDYEGTIDGKIAEDSEGFSGVFVSDDFRYFYKRYESDGQDEDNTDWYSRSYTSTFRLDIYKWGQQRDWCIQYTTEDGTEYLTSVTGDLPL</sequence>
<feature type="chain" id="PRO_5039110179" evidence="1">
    <location>
        <begin position="20"/>
        <end position="273"/>
    </location>
</feature>
<dbReference type="EMBL" id="JADIMI010000082">
    <property type="protein sequence ID" value="MBO8452947.1"/>
    <property type="molecule type" value="Genomic_DNA"/>
</dbReference>
<protein>
    <submittedName>
        <fullName evidence="2">Uncharacterized protein</fullName>
    </submittedName>
</protein>
<gene>
    <name evidence="2" type="ORF">IAC06_08740</name>
</gene>
<comment type="caution">
    <text evidence="2">The sequence shown here is derived from an EMBL/GenBank/DDBJ whole genome shotgun (WGS) entry which is preliminary data.</text>
</comment>
<evidence type="ECO:0000313" key="2">
    <source>
        <dbReference type="EMBL" id="MBO8452947.1"/>
    </source>
</evidence>
<reference evidence="2" key="2">
    <citation type="journal article" date="2021" name="PeerJ">
        <title>Extensive microbial diversity within the chicken gut microbiome revealed by metagenomics and culture.</title>
        <authorList>
            <person name="Gilroy R."/>
            <person name="Ravi A."/>
            <person name="Getino M."/>
            <person name="Pursley I."/>
            <person name="Horton D.L."/>
            <person name="Alikhan N.F."/>
            <person name="Baker D."/>
            <person name="Gharbi K."/>
            <person name="Hall N."/>
            <person name="Watson M."/>
            <person name="Adriaenssens E.M."/>
            <person name="Foster-Nyarko E."/>
            <person name="Jarju S."/>
            <person name="Secka A."/>
            <person name="Antonio M."/>
            <person name="Oren A."/>
            <person name="Chaudhuri R.R."/>
            <person name="La Ragione R."/>
            <person name="Hildebrand F."/>
            <person name="Pallen M.J."/>
        </authorList>
    </citation>
    <scope>NUCLEOTIDE SEQUENCE</scope>
    <source>
        <strain evidence="2">B1-20833</strain>
    </source>
</reference>
<reference evidence="2" key="1">
    <citation type="submission" date="2020-10" db="EMBL/GenBank/DDBJ databases">
        <authorList>
            <person name="Gilroy R."/>
        </authorList>
    </citation>
    <scope>NUCLEOTIDE SEQUENCE</scope>
    <source>
        <strain evidence="2">B1-20833</strain>
    </source>
</reference>
<evidence type="ECO:0000256" key="1">
    <source>
        <dbReference type="SAM" id="SignalP"/>
    </source>
</evidence>
<proteinExistence type="predicted"/>
<evidence type="ECO:0000313" key="3">
    <source>
        <dbReference type="Proteomes" id="UP000823661"/>
    </source>
</evidence>
<dbReference type="AlphaFoldDB" id="A0A9D9EV44"/>
<dbReference type="PROSITE" id="PS51257">
    <property type="entry name" value="PROKAR_LIPOPROTEIN"/>
    <property type="match status" value="1"/>
</dbReference>
<accession>A0A9D9EV44</accession>
<feature type="signal peptide" evidence="1">
    <location>
        <begin position="1"/>
        <end position="19"/>
    </location>
</feature>
<keyword evidence="1" id="KW-0732">Signal</keyword>
<dbReference type="Proteomes" id="UP000823661">
    <property type="component" value="Unassembled WGS sequence"/>
</dbReference>